<proteinExistence type="predicted"/>
<evidence type="ECO:0000313" key="1">
    <source>
        <dbReference type="EMBL" id="RQW64518.1"/>
    </source>
</evidence>
<dbReference type="AlphaFoldDB" id="A0A3N9TJH1"/>
<keyword evidence="2" id="KW-1185">Reference proteome</keyword>
<evidence type="ECO:0000313" key="2">
    <source>
        <dbReference type="Proteomes" id="UP000281112"/>
    </source>
</evidence>
<organism evidence="1 2">
    <name type="scientific">Vibrio viridaestus</name>
    <dbReference type="NCBI Taxonomy" id="2487322"/>
    <lineage>
        <taxon>Bacteria</taxon>
        <taxon>Pseudomonadati</taxon>
        <taxon>Pseudomonadota</taxon>
        <taxon>Gammaproteobacteria</taxon>
        <taxon>Vibrionales</taxon>
        <taxon>Vibrionaceae</taxon>
        <taxon>Vibrio</taxon>
    </lineage>
</organism>
<dbReference type="Proteomes" id="UP000281112">
    <property type="component" value="Unassembled WGS sequence"/>
</dbReference>
<dbReference type="EMBL" id="RJVQ01000001">
    <property type="protein sequence ID" value="RQW64518.1"/>
    <property type="molecule type" value="Genomic_DNA"/>
</dbReference>
<accession>A0A3N9TJH1</accession>
<sequence length="93" mass="10749">MLKASSELGNSHFVTMDKIEHSIEHLERVHHVKLEDIRQYVLANQSTVLDRLNLVSCSESIESKFSTMEGTFSDLPNYRDYSHYMLEFAVLVS</sequence>
<dbReference type="RefSeq" id="WP_124935170.1">
    <property type="nucleotide sequence ID" value="NZ_RJVQ01000001.1"/>
</dbReference>
<comment type="caution">
    <text evidence="1">The sequence shown here is derived from an EMBL/GenBank/DDBJ whole genome shotgun (WGS) entry which is preliminary data.</text>
</comment>
<protein>
    <submittedName>
        <fullName evidence="1">Uncharacterized protein</fullName>
    </submittedName>
</protein>
<name>A0A3N9TJH1_9VIBR</name>
<gene>
    <name evidence="1" type="ORF">EES38_00260</name>
</gene>
<reference evidence="1 2" key="1">
    <citation type="submission" date="2018-11" db="EMBL/GenBank/DDBJ databases">
        <title>Vibrio LJC006 sp. nov., isolated from seawater during the bloom of the enteromorpha.</title>
        <authorList>
            <person name="Liang J."/>
        </authorList>
    </citation>
    <scope>NUCLEOTIDE SEQUENCE [LARGE SCALE GENOMIC DNA]</scope>
    <source>
        <strain evidence="1 2">LJC006</strain>
    </source>
</reference>